<evidence type="ECO:0000256" key="1">
    <source>
        <dbReference type="SAM" id="SignalP"/>
    </source>
</evidence>
<keyword evidence="1" id="KW-0732">Signal</keyword>
<dbReference type="KEGG" id="dwu:DVJ83_15980"/>
<gene>
    <name evidence="2" type="ORF">DVJ83_15980</name>
</gene>
<proteinExistence type="predicted"/>
<dbReference type="Proteomes" id="UP000253744">
    <property type="component" value="Plasmid pDrdI"/>
</dbReference>
<feature type="signal peptide" evidence="1">
    <location>
        <begin position="1"/>
        <end position="22"/>
    </location>
</feature>
<feature type="chain" id="PRO_5016839464" evidence="1">
    <location>
        <begin position="23"/>
        <end position="129"/>
    </location>
</feature>
<organism evidence="2 3">
    <name type="scientific">Deinococcus wulumuqiensis</name>
    <dbReference type="NCBI Taxonomy" id="980427"/>
    <lineage>
        <taxon>Bacteria</taxon>
        <taxon>Thermotogati</taxon>
        <taxon>Deinococcota</taxon>
        <taxon>Deinococci</taxon>
        <taxon>Deinococcales</taxon>
        <taxon>Deinococcaceae</taxon>
        <taxon>Deinococcus</taxon>
    </lineage>
</organism>
<evidence type="ECO:0000313" key="3">
    <source>
        <dbReference type="Proteomes" id="UP000253744"/>
    </source>
</evidence>
<sequence>MKKLLLALSLLCSCAPALQSPAATIHGVPVRYQVTEALPGGTNASAHWLGGHCLIRVRPGAVTSLILAHELGHCLDAGHSRRFGQAGCVWREYACDPAEGYADTYARLYFERSLISPRRAALAGSAEDR</sequence>
<protein>
    <submittedName>
        <fullName evidence="2">Uncharacterized protein</fullName>
    </submittedName>
</protein>
<reference evidence="2 3" key="1">
    <citation type="submission" date="2018-07" db="EMBL/GenBank/DDBJ databases">
        <title>Complete Genome and Methylome Analysis of Deinococcus wulumuqiensis NEB 479.</title>
        <authorList>
            <person name="Fomenkov A."/>
            <person name="Luyten Y."/>
            <person name="Vincze T."/>
            <person name="Anton B.P."/>
            <person name="Clark T."/>
            <person name="Roberts R.J."/>
            <person name="Morgan R.D."/>
        </authorList>
    </citation>
    <scope>NUCLEOTIDE SEQUENCE [LARGE SCALE GENOMIC DNA]</scope>
    <source>
        <strain evidence="2 3">NEB 479</strain>
        <plasmid evidence="3">Plasmid pdrdi</plasmid>
    </source>
</reference>
<dbReference type="AlphaFoldDB" id="A0A345ILT1"/>
<dbReference type="SUPFAM" id="SSF55486">
    <property type="entry name" value="Metalloproteases ('zincins'), catalytic domain"/>
    <property type="match status" value="1"/>
</dbReference>
<evidence type="ECO:0000313" key="2">
    <source>
        <dbReference type="EMBL" id="AXH00654.1"/>
    </source>
</evidence>
<keyword evidence="2" id="KW-0614">Plasmid</keyword>
<dbReference type="RefSeq" id="WP_114673308.1">
    <property type="nucleotide sequence ID" value="NZ_CP031163.1"/>
</dbReference>
<dbReference type="EMBL" id="CP031163">
    <property type="protein sequence ID" value="AXH00654.1"/>
    <property type="molecule type" value="Genomic_DNA"/>
</dbReference>
<name>A0A345ILT1_9DEIO</name>
<accession>A0A345ILT1</accession>
<geneLocation type="plasmid" evidence="3">
    <name>pdrdi</name>
</geneLocation>